<dbReference type="SUPFAM" id="SSF90229">
    <property type="entry name" value="CCCH zinc finger"/>
    <property type="match status" value="1"/>
</dbReference>
<evidence type="ECO:0000256" key="5">
    <source>
        <dbReference type="PROSITE-ProRule" id="PRU00723"/>
    </source>
</evidence>
<evidence type="ECO:0000256" key="1">
    <source>
        <dbReference type="ARBA" id="ARBA00022723"/>
    </source>
</evidence>
<evidence type="ECO:0000259" key="7">
    <source>
        <dbReference type="PROSITE" id="PS50103"/>
    </source>
</evidence>
<feature type="zinc finger region" description="C3H1-type" evidence="5">
    <location>
        <begin position="461"/>
        <end position="489"/>
    </location>
</feature>
<dbReference type="AlphaFoldDB" id="A0A1Y2B3V6"/>
<keyword evidence="4 5" id="KW-0862">Zinc</keyword>
<dbReference type="InterPro" id="IPR036855">
    <property type="entry name" value="Znf_CCCH_sf"/>
</dbReference>
<proteinExistence type="predicted"/>
<reference evidence="8 9" key="1">
    <citation type="submission" date="2016-07" db="EMBL/GenBank/DDBJ databases">
        <title>Pervasive Adenine N6-methylation of Active Genes in Fungi.</title>
        <authorList>
            <consortium name="DOE Joint Genome Institute"/>
            <person name="Mondo S.J."/>
            <person name="Dannebaum R.O."/>
            <person name="Kuo R.C."/>
            <person name="Labutti K."/>
            <person name="Haridas S."/>
            <person name="Kuo A."/>
            <person name="Salamov A."/>
            <person name="Ahrendt S.R."/>
            <person name="Lipzen A."/>
            <person name="Sullivan W."/>
            <person name="Andreopoulos W.B."/>
            <person name="Clum A."/>
            <person name="Lindquist E."/>
            <person name="Daum C."/>
            <person name="Ramamoorthy G.K."/>
            <person name="Gryganskyi A."/>
            <person name="Culley D."/>
            <person name="Magnuson J.K."/>
            <person name="James T.Y."/>
            <person name="O'Malley M.A."/>
            <person name="Stajich J.E."/>
            <person name="Spatafora J.W."/>
            <person name="Visel A."/>
            <person name="Grigoriev I.V."/>
        </authorList>
    </citation>
    <scope>NUCLEOTIDE SEQUENCE [LARGE SCALE GENOMIC DNA]</scope>
    <source>
        <strain evidence="8 9">68-887.2</strain>
    </source>
</reference>
<evidence type="ECO:0000256" key="6">
    <source>
        <dbReference type="SAM" id="MobiDB-lite"/>
    </source>
</evidence>
<keyword evidence="2" id="KW-0677">Repeat</keyword>
<dbReference type="PROSITE" id="PS50103">
    <property type="entry name" value="ZF_C3H1"/>
    <property type="match status" value="1"/>
</dbReference>
<dbReference type="FunFam" id="4.10.1000.10:FF:000001">
    <property type="entry name" value="zinc finger CCCH domain-containing protein 15-like"/>
    <property type="match status" value="1"/>
</dbReference>
<feature type="region of interest" description="Disordered" evidence="6">
    <location>
        <begin position="159"/>
        <end position="233"/>
    </location>
</feature>
<dbReference type="STRING" id="71784.A0A1Y2B3V6"/>
<dbReference type="InterPro" id="IPR000571">
    <property type="entry name" value="Znf_CCCH"/>
</dbReference>
<evidence type="ECO:0000256" key="3">
    <source>
        <dbReference type="ARBA" id="ARBA00022771"/>
    </source>
</evidence>
<keyword evidence="9" id="KW-1185">Reference proteome</keyword>
<keyword evidence="1 5" id="KW-0479">Metal-binding</keyword>
<dbReference type="EMBL" id="MCFC01000027">
    <property type="protein sequence ID" value="ORY29157.1"/>
    <property type="molecule type" value="Genomic_DNA"/>
</dbReference>
<feature type="region of interest" description="Disordered" evidence="6">
    <location>
        <begin position="1"/>
        <end position="30"/>
    </location>
</feature>
<evidence type="ECO:0000313" key="8">
    <source>
        <dbReference type="EMBL" id="ORY29157.1"/>
    </source>
</evidence>
<organism evidence="8 9">
    <name type="scientific">Naematelia encephala</name>
    <dbReference type="NCBI Taxonomy" id="71784"/>
    <lineage>
        <taxon>Eukaryota</taxon>
        <taxon>Fungi</taxon>
        <taxon>Dikarya</taxon>
        <taxon>Basidiomycota</taxon>
        <taxon>Agaricomycotina</taxon>
        <taxon>Tremellomycetes</taxon>
        <taxon>Tremellales</taxon>
        <taxon>Naemateliaceae</taxon>
        <taxon>Naematelia</taxon>
    </lineage>
</organism>
<dbReference type="Proteomes" id="UP000193986">
    <property type="component" value="Unassembled WGS sequence"/>
</dbReference>
<comment type="caution">
    <text evidence="8">The sequence shown here is derived from an EMBL/GenBank/DDBJ whole genome shotgun (WGS) entry which is preliminary data.</text>
</comment>
<feature type="compositionally biased region" description="Low complexity" evidence="6">
    <location>
        <begin position="191"/>
        <end position="208"/>
    </location>
</feature>
<keyword evidence="3 5" id="KW-0863">Zinc-finger</keyword>
<feature type="compositionally biased region" description="Basic and acidic residues" evidence="6">
    <location>
        <begin position="71"/>
        <end position="85"/>
    </location>
</feature>
<dbReference type="OrthoDB" id="410307at2759"/>
<feature type="compositionally biased region" description="Polar residues" evidence="6">
    <location>
        <begin position="159"/>
        <end position="168"/>
    </location>
</feature>
<feature type="region of interest" description="Disordered" evidence="6">
    <location>
        <begin position="52"/>
        <end position="98"/>
    </location>
</feature>
<feature type="region of interest" description="Disordered" evidence="6">
    <location>
        <begin position="595"/>
        <end position="628"/>
    </location>
</feature>
<gene>
    <name evidence="8" type="ORF">BCR39DRAFT_505642</name>
</gene>
<dbReference type="Gene3D" id="4.10.1000.10">
    <property type="entry name" value="Zinc finger, CCCH-type"/>
    <property type="match status" value="1"/>
</dbReference>
<dbReference type="GO" id="GO:0008270">
    <property type="term" value="F:zinc ion binding"/>
    <property type="evidence" value="ECO:0007669"/>
    <property type="project" value="UniProtKB-KW"/>
</dbReference>
<feature type="compositionally biased region" description="Basic residues" evidence="6">
    <location>
        <begin position="13"/>
        <end position="28"/>
    </location>
</feature>
<dbReference type="SMART" id="SM00356">
    <property type="entry name" value="ZnF_C3H1"/>
    <property type="match status" value="1"/>
</dbReference>
<accession>A0A1Y2B3V6</accession>
<evidence type="ECO:0000256" key="4">
    <source>
        <dbReference type="ARBA" id="ARBA00022833"/>
    </source>
</evidence>
<name>A0A1Y2B3V6_9TREE</name>
<dbReference type="InParanoid" id="A0A1Y2B3V6"/>
<feature type="compositionally biased region" description="Low complexity" evidence="6">
    <location>
        <begin position="611"/>
        <end position="628"/>
    </location>
</feature>
<evidence type="ECO:0000256" key="2">
    <source>
        <dbReference type="ARBA" id="ARBA00022737"/>
    </source>
</evidence>
<evidence type="ECO:0000313" key="9">
    <source>
        <dbReference type="Proteomes" id="UP000193986"/>
    </source>
</evidence>
<feature type="compositionally biased region" description="Basic and acidic residues" evidence="6">
    <location>
        <begin position="181"/>
        <end position="190"/>
    </location>
</feature>
<feature type="domain" description="C3H1-type" evidence="7">
    <location>
        <begin position="461"/>
        <end position="489"/>
    </location>
</feature>
<sequence length="683" mass="74469">MPLPSHAPPNRHISPHPRFKSRSYRSFKRPVQTQKVAFESRFEPVEDDNVVNVALSSPPSPVSPLGEEQEDARIKYSKRSCDTSKTHRTRNPPTPKTITTQVAKPKASVSCLTPATTATTTTSSSLTEIVIDSTLPNHFLQPARPRLIGVGPIARHLGTSTPFVSQPQVHRPSYHTRRVQMKKDDSDKSSSELSSIAALSPVPRSTSPSSPPKPISRLPDLNAIVPRPPPVPSPTSLGHNGLPATKAFSLLPPPYTDADIPLPRPYNAAYPHPLTAYASPGVNPASVYHSGYGIALMRLIEADPHLIKGGILAASERVDIAVPSLTLCLAEGEGNGIPERLWSRFESFGAARLPIGLPASPAYPRTTPGRTLPPRFSMTADTLPTTWTTSSPSQYGAYTSQPDVYNVAIDNSGDCSAHELRHASSAIEMHREALTAQYFARSRSETALPSMDHHHGGSSPWHKTELCRGWIETGGCRYGAGCQFAHGLDELRHSLSQSSEPLYARKASLPGLHQSQTAYNPAVRRASAPPANLAVVPEMEDDLHYLYSYETLATPLDRYNNTPTHDSGHPGDRLRKTVSWLDEDNEDSAWLVEREREQEQGRANMITPRQSSSSLSTSSSSRGSLWTNTSPAVVHAGSEDEWYGLSPADSVGSLGWRERRESDKADTQGLTSLEFSTGRSIWC</sequence>
<dbReference type="Pfam" id="PF00642">
    <property type="entry name" value="zf-CCCH"/>
    <property type="match status" value="1"/>
</dbReference>
<protein>
    <recommendedName>
        <fullName evidence="7">C3H1-type domain-containing protein</fullName>
    </recommendedName>
</protein>